<evidence type="ECO:0000313" key="2">
    <source>
        <dbReference type="EMBL" id="KKN53301.1"/>
    </source>
</evidence>
<name>A0A0F9TVY7_9ZZZZ</name>
<feature type="region of interest" description="Disordered" evidence="1">
    <location>
        <begin position="752"/>
        <end position="773"/>
    </location>
</feature>
<feature type="compositionally biased region" description="Basic and acidic residues" evidence="1">
    <location>
        <begin position="764"/>
        <end position="773"/>
    </location>
</feature>
<sequence>MPFLTPDIPDLPFFQSWVNFWQRLEPRSRTDDLTRGLQAQVRDPLWFLTRQWQVGEFIAEDKGSPIKSILKTTQSKLTRYRCRDMGEDEYISLINQKPLETIVEEEKVHIDGDCPDWRLCIQLGYQFEVILHSKIDDPTISDSILAILKRINVAGINPSIVDDDMLMDNDSRQFLKAVLGPNLNQEESRVLDGVKLLDLSETTLDTALTLDQKSPVDEALVDLHEWFRQVYSQPIDQEPSSWQTNRLEYEFTVSAPNRDGSQSVLISREYDGTELDWFDFSRHHDPNYKIAAQIPRVQYEDDVIITGDPARESIPTILSFYGCPNHRWWRFEDAKTDFGALELNKVDLGKLLMMQFALIQSNDWLVIPYELEIGSLCKIVSLEVTNVFNEITSIDPAGKGDSENEWNRWDLFSVSIESPTEINQVNPCSNITTADFLFIPPTLGFRDESPPLETVKLLRDEMANMVWGVETTIRNHMGSPFSGYDAYNEYLLRLKVKQHSDAVVILQPIANQLVQSTEEEIKNKIRVIANNAGLVEIVASIDGGNSLEGILAVVADHAVDNEVIVEEITNIVEQSPLSEMLQSAINANTSLSRVQRTHTPDGIISLVQDAVNIMRKLVPPLDCTDAFSDMVTHMKNEAETQATNLGMLREQSQRPSLKYHLASVIPENWIPYVACGIEAGERDIQLRQGKMIRNDPTNEPEFISPKTRLLKSSPILNEETVSRAGTEVKMVYQRARWTNGLTFLWLSRNVGSGKGEGSSGLRFDYVDDNRTEK</sequence>
<accession>A0A0F9TVY7</accession>
<organism evidence="2">
    <name type="scientific">marine sediment metagenome</name>
    <dbReference type="NCBI Taxonomy" id="412755"/>
    <lineage>
        <taxon>unclassified sequences</taxon>
        <taxon>metagenomes</taxon>
        <taxon>ecological metagenomes</taxon>
    </lineage>
</organism>
<proteinExistence type="predicted"/>
<protein>
    <submittedName>
        <fullName evidence="2">Uncharacterized protein</fullName>
    </submittedName>
</protein>
<gene>
    <name evidence="2" type="ORF">LCGC14_0603730</name>
</gene>
<dbReference type="AlphaFoldDB" id="A0A0F9TVY7"/>
<reference evidence="2" key="1">
    <citation type="journal article" date="2015" name="Nature">
        <title>Complex archaea that bridge the gap between prokaryotes and eukaryotes.</title>
        <authorList>
            <person name="Spang A."/>
            <person name="Saw J.H."/>
            <person name="Jorgensen S.L."/>
            <person name="Zaremba-Niedzwiedzka K."/>
            <person name="Martijn J."/>
            <person name="Lind A.E."/>
            <person name="van Eijk R."/>
            <person name="Schleper C."/>
            <person name="Guy L."/>
            <person name="Ettema T.J."/>
        </authorList>
    </citation>
    <scope>NUCLEOTIDE SEQUENCE</scope>
</reference>
<evidence type="ECO:0000256" key="1">
    <source>
        <dbReference type="SAM" id="MobiDB-lite"/>
    </source>
</evidence>
<dbReference type="EMBL" id="LAZR01000977">
    <property type="protein sequence ID" value="KKN53301.1"/>
    <property type="molecule type" value="Genomic_DNA"/>
</dbReference>
<comment type="caution">
    <text evidence="2">The sequence shown here is derived from an EMBL/GenBank/DDBJ whole genome shotgun (WGS) entry which is preliminary data.</text>
</comment>